<name>A0A1U6GZD9_9SPHN</name>
<evidence type="ECO:0000313" key="2">
    <source>
        <dbReference type="EMBL" id="SLJ88866.1"/>
    </source>
</evidence>
<feature type="region of interest" description="Disordered" evidence="1">
    <location>
        <begin position="81"/>
        <end position="112"/>
    </location>
</feature>
<gene>
    <name evidence="2" type="ORF">SAMN06295987_101894</name>
</gene>
<accession>A0A1U6GZD9</accession>
<reference evidence="3" key="1">
    <citation type="submission" date="2017-02" db="EMBL/GenBank/DDBJ databases">
        <authorList>
            <person name="Varghese N."/>
            <person name="Submissions S."/>
        </authorList>
    </citation>
    <scope>NUCLEOTIDE SEQUENCE [LARGE SCALE GENOMIC DNA]</scope>
    <source>
        <strain evidence="3">SM117</strain>
    </source>
</reference>
<evidence type="ECO:0000256" key="1">
    <source>
        <dbReference type="SAM" id="MobiDB-lite"/>
    </source>
</evidence>
<protein>
    <submittedName>
        <fullName evidence="2">Uncharacterized protein</fullName>
    </submittedName>
</protein>
<proteinExistence type="predicted"/>
<sequence>MRRALEHTVGFRYRYALMAFMRHLKVDRICMMFVLSLALLFASAMAWSNMVVEMQHAPGQADEHESVLLSSLTAQLDHLDDHFPDQEDEDEAGGALQGHHHHSGDTNSAIPTDASHAHRMATVDANLHAIGPDCAKPGSELTGLERPPRLLAMNA</sequence>
<keyword evidence="3" id="KW-1185">Reference proteome</keyword>
<dbReference type="AlphaFoldDB" id="A0A1U6GZD9"/>
<evidence type="ECO:0000313" key="3">
    <source>
        <dbReference type="Proteomes" id="UP000190989"/>
    </source>
</evidence>
<dbReference type="EMBL" id="FVZE01000001">
    <property type="protein sequence ID" value="SLJ88866.1"/>
    <property type="molecule type" value="Genomic_DNA"/>
</dbReference>
<dbReference type="STRING" id="428990.SAMN06295987_101894"/>
<organism evidence="2 3">
    <name type="scientific">Novosphingobium mathurense</name>
    <dbReference type="NCBI Taxonomy" id="428990"/>
    <lineage>
        <taxon>Bacteria</taxon>
        <taxon>Pseudomonadati</taxon>
        <taxon>Pseudomonadota</taxon>
        <taxon>Alphaproteobacteria</taxon>
        <taxon>Sphingomonadales</taxon>
        <taxon>Sphingomonadaceae</taxon>
        <taxon>Novosphingobium</taxon>
    </lineage>
</organism>
<dbReference type="Proteomes" id="UP000190989">
    <property type="component" value="Unassembled WGS sequence"/>
</dbReference>